<feature type="region of interest" description="Disordered" evidence="3">
    <location>
        <begin position="1271"/>
        <end position="1330"/>
    </location>
</feature>
<feature type="compositionally biased region" description="Polar residues" evidence="3">
    <location>
        <begin position="810"/>
        <end position="825"/>
    </location>
</feature>
<dbReference type="InterPro" id="IPR032675">
    <property type="entry name" value="LRR_dom_sf"/>
</dbReference>
<dbReference type="Gene3D" id="3.40.50.300">
    <property type="entry name" value="P-loop containing nucleotide triphosphate hydrolases"/>
    <property type="match status" value="1"/>
</dbReference>
<feature type="compositionally biased region" description="Low complexity" evidence="3">
    <location>
        <begin position="1706"/>
        <end position="1715"/>
    </location>
</feature>
<dbReference type="PANTHER" id="PTHR46312:SF2">
    <property type="entry name" value="NUCLEOTIDE-BINDING OLIGOMERIZATION DOMAIN-CONTAINING PROTEIN 2-LIKE"/>
    <property type="match status" value="1"/>
</dbReference>
<feature type="region of interest" description="Disordered" evidence="3">
    <location>
        <begin position="780"/>
        <end position="888"/>
    </location>
</feature>
<dbReference type="Gene3D" id="2.60.40.10">
    <property type="entry name" value="Immunoglobulins"/>
    <property type="match status" value="1"/>
</dbReference>
<dbReference type="InterPro" id="IPR007111">
    <property type="entry name" value="NACHT_NTPase"/>
</dbReference>
<feature type="region of interest" description="Disordered" evidence="3">
    <location>
        <begin position="1342"/>
        <end position="1718"/>
    </location>
</feature>
<feature type="compositionally biased region" description="Basic and acidic residues" evidence="3">
    <location>
        <begin position="1274"/>
        <end position="1285"/>
    </location>
</feature>
<evidence type="ECO:0000313" key="6">
    <source>
        <dbReference type="EnsemblMetazoa" id="XP_038061316.1"/>
    </source>
</evidence>
<dbReference type="InterPro" id="IPR003599">
    <property type="entry name" value="Ig_sub"/>
</dbReference>
<reference evidence="6" key="1">
    <citation type="submission" date="2022-11" db="UniProtKB">
        <authorList>
            <consortium name="EnsemblMetazoa"/>
        </authorList>
    </citation>
    <scope>IDENTIFICATION</scope>
</reference>
<feature type="transmembrane region" description="Helical" evidence="4">
    <location>
        <begin position="452"/>
        <end position="477"/>
    </location>
</feature>
<dbReference type="PROSITE" id="PS50835">
    <property type="entry name" value="IG_LIKE"/>
    <property type="match status" value="1"/>
</dbReference>
<feature type="compositionally biased region" description="Basic and acidic residues" evidence="3">
    <location>
        <begin position="780"/>
        <end position="793"/>
    </location>
</feature>
<evidence type="ECO:0000256" key="2">
    <source>
        <dbReference type="ARBA" id="ARBA00022840"/>
    </source>
</evidence>
<protein>
    <recommendedName>
        <fullName evidence="5">Ig-like domain-containing protein</fullName>
    </recommendedName>
</protein>
<dbReference type="SUPFAM" id="SSF52047">
    <property type="entry name" value="RNI-like"/>
    <property type="match status" value="1"/>
</dbReference>
<feature type="compositionally biased region" description="Polar residues" evidence="3">
    <location>
        <begin position="1363"/>
        <end position="1376"/>
    </location>
</feature>
<keyword evidence="4" id="KW-1133">Transmembrane helix</keyword>
<sequence length="2038" mass="225512">MSVAASLTGPARSNTSCLAIWEGHACPCGDTLPVSAGVLPLHCPKQSVFWQSFRISWQFFRIFLRFSALDGVENSDEGRYLCQVVPVSSGNRFGQVDIKVIGDFFPASKSEASSTASFQRGHRQTLPCECASQTPDVMYWSTGEGVTTDTQIIGARFSDGATLQIQHGADNSIGSDASLTVNSLHEVQVRQRFWCHVFQSDGTLRNCATNVQISDAPNPTGALQASETSFYLQEGLRQVLPCTSWIPGTETCEIQWLKLDIPNQNVLSYNLSTNQIEAPVTGYDLASDFGLVIASAEDDHAGRYRCDLVDTATESAEIEVRIIGNQFPLDGGSATADDAVSFEPDRKLSFTCLAKRNISLTTKATLFWSYGALDAHTTTVVGKLDLLGVFMTLSDLGDDCFQTSTEGSLILNNCSQDDDVRYWCHVFPDGGVVIRSYVDSRLKTPTGNPDSFYILPLVLCICVLVIVFLLIAMLLVWNRRKQESIPTFDVKKLRGKIETFIKKTFSQIPITPWVTWADADKAPMGKVYVPTEMLRNVPFQDGIVRYKLNSESEIFDDGDEELGNMHVLINGRSGSGKSTLLYKVACDWSKGRKDALLAEKKLVFFVPATVLIQTGNLGQAVVEHMLPSQPKTLASSINEYCCSHPSDVALLVDGCKGEQDIDAVMRIMKEQGLLECQMIMTTMNAKIARDACNQYNMRHITINGFTPDNVHQYVNNILEILLDRNPGEKSPKKIAATTRVSKHTDTVVTMESTPLIPSPQETAGMIGEQKSHISLYQRIKSDEKHSRDEKPQSKDTPITGSSKHPDTVVNIESTSPSTKETQDTTGVYKESTNDLTHDEERQSKGGQKSPSKDAPGTESTTHTDTNIIMDSTQSNTVPTDSQQITGEQNTDVFSDLRRCLDEDILPPQFVCLPANLAALCQLCVWTKGEAFRSNALTIGDVCYRLVKCMFQRSKPIRDDKSLNEETVFGYGAHLKNIVAKEQLELLIELGKVIWPQISKYYEGTLTLSESDFLGTEGGQEALEAAFQVGLLCRCKNFNRKSTVGSTELNADIDVKVLKPNNRCSCFCCRQSVQSESEIPLIPRNKELQIQNFVLEILEQLCVGMYLAHSTESVSNWFEEMTRTFGLRTSLDKISSVVSFACRENQNDREAAIKLLVKIVKTGRNQSKSLKDVLPVQKSLELALEINRDSNISGSANKTLNMLFDKGTIRLIGVSRHKIRLLVYLFKHAQEGGGDGKLNVKSIELFRIGRNDWKDVREMFAGFVQVLADVGKNTSNKEERQAKEDNSESPTPPHSLDTKTHSATSRQEHIGEHKGEHGAQDPASLTSDKTCQDENQNIKMSEQDIEGSVSKEPEDEENHPGDKQQPNDTALQMSSDTNVEEKDPQAEQRLQDASASTESQDEGNTFESNLQADENESQTDGGVKSKKKRDQSSKSPKNKTGKKLKPQSKATPPDDDKTKNEADNPPKVLSQFEQISPIMKESGSASQQLEERQTPEPKNDDASSPASLPHDTLKIPSSTKSFLEVDQLDNKGPTDDVASQKSKGEEIHPSPSSYSTDCSEQDVMAPTKSQGEGNKFEDNLQTDETESQTDRAQVGKVKSAEKRRKSSIFSTKKNTKGEKENSQSKAAPPDDDKTRHEAENLQKDSRQSEQNAQIKIESESPSKQPKEQQTPAQKNKDAIPPDSKIEVHQPENGEPVDFVPSQKSSEGEVYSSPSSHSLDHPLEALGKVYKPETLRALRKNVESRNEDMPWFHPDQSDISVLHTVQSFGLQETVDSQCGECHSSNAVKDFIHCLPELKTLESLILVGTILSPKDICSLASHLNKITKLKKLDLRLNQLFDDRAFEAVTDSLHACKELRELRLSLYRVTKDGFSNVKTKMEKGGGKSWERLETLYLLHASPAEPLVEFLSDSLKYLHDIEYIHMSASSPNDEISENVLRDVKHNMENPDYVTNLKMPVMENMEQLKSTLAQLKLPKGKKKQTRDLVPKLVETVLEDIPSLEEIKRAGRGAVIGAKIGSKVAGKKGAKVGTVIGAAAGSVLG</sequence>
<feature type="compositionally biased region" description="Basic and acidic residues" evidence="3">
    <location>
        <begin position="1488"/>
        <end position="1500"/>
    </location>
</feature>
<feature type="compositionally biased region" description="Basic and acidic residues" evidence="3">
    <location>
        <begin position="1295"/>
        <end position="1318"/>
    </location>
</feature>
<feature type="compositionally biased region" description="Polar residues" evidence="3">
    <location>
        <begin position="857"/>
        <end position="888"/>
    </location>
</feature>
<feature type="compositionally biased region" description="Basic and acidic residues" evidence="3">
    <location>
        <begin position="1378"/>
        <end position="1389"/>
    </location>
</feature>
<dbReference type="EnsemblMetazoa" id="XM_038205388.1">
    <property type="protein sequence ID" value="XP_038061316.1"/>
    <property type="gene ID" value="LOC119732020"/>
</dbReference>
<feature type="compositionally biased region" description="Basic and acidic residues" evidence="3">
    <location>
        <begin position="1655"/>
        <end position="1665"/>
    </location>
</feature>
<dbReference type="Pfam" id="PF05729">
    <property type="entry name" value="NACHT"/>
    <property type="match status" value="1"/>
</dbReference>
<feature type="transmembrane region" description="Helical" evidence="4">
    <location>
        <begin position="602"/>
        <end position="622"/>
    </location>
</feature>
<dbReference type="InterPro" id="IPR027417">
    <property type="entry name" value="P-loop_NTPase"/>
</dbReference>
<keyword evidence="4" id="KW-0812">Transmembrane</keyword>
<feature type="compositionally biased region" description="Basic and acidic residues" evidence="3">
    <location>
        <begin position="831"/>
        <end position="843"/>
    </location>
</feature>
<dbReference type="SMART" id="SM00409">
    <property type="entry name" value="IG"/>
    <property type="match status" value="4"/>
</dbReference>
<feature type="compositionally biased region" description="Basic and acidic residues" evidence="3">
    <location>
        <begin position="1451"/>
        <end position="1463"/>
    </location>
</feature>
<evidence type="ECO:0000256" key="1">
    <source>
        <dbReference type="ARBA" id="ARBA00022741"/>
    </source>
</evidence>
<proteinExistence type="predicted"/>
<feature type="compositionally biased region" description="Polar residues" evidence="3">
    <location>
        <begin position="1390"/>
        <end position="1411"/>
    </location>
</feature>
<feature type="compositionally biased region" description="Basic and acidic residues" evidence="3">
    <location>
        <begin position="1673"/>
        <end position="1690"/>
    </location>
</feature>
<evidence type="ECO:0000256" key="4">
    <source>
        <dbReference type="SAM" id="Phobius"/>
    </source>
</evidence>
<feature type="domain" description="Ig-like" evidence="5">
    <location>
        <begin position="219"/>
        <end position="319"/>
    </location>
</feature>
<dbReference type="Proteomes" id="UP000887568">
    <property type="component" value="Unplaced"/>
</dbReference>
<accession>A0A914ACX3</accession>
<dbReference type="GeneID" id="119732020"/>
<evidence type="ECO:0000256" key="3">
    <source>
        <dbReference type="SAM" id="MobiDB-lite"/>
    </source>
</evidence>
<organism evidence="6 7">
    <name type="scientific">Patiria miniata</name>
    <name type="common">Bat star</name>
    <name type="synonym">Asterina miniata</name>
    <dbReference type="NCBI Taxonomy" id="46514"/>
    <lineage>
        <taxon>Eukaryota</taxon>
        <taxon>Metazoa</taxon>
        <taxon>Echinodermata</taxon>
        <taxon>Eleutherozoa</taxon>
        <taxon>Asterozoa</taxon>
        <taxon>Asteroidea</taxon>
        <taxon>Valvatacea</taxon>
        <taxon>Valvatida</taxon>
        <taxon>Asterinidae</taxon>
        <taxon>Patiria</taxon>
    </lineage>
</organism>
<keyword evidence="7" id="KW-1185">Reference proteome</keyword>
<dbReference type="RefSeq" id="XP_038061316.1">
    <property type="nucleotide sequence ID" value="XM_038205388.1"/>
</dbReference>
<keyword evidence="2" id="KW-0067">ATP-binding</keyword>
<dbReference type="OMA" id="HITINGF"/>
<dbReference type="InterPro" id="IPR036179">
    <property type="entry name" value="Ig-like_dom_sf"/>
</dbReference>
<evidence type="ECO:0000313" key="7">
    <source>
        <dbReference type="Proteomes" id="UP000887568"/>
    </source>
</evidence>
<dbReference type="Gene3D" id="3.80.10.10">
    <property type="entry name" value="Ribonuclease Inhibitor"/>
    <property type="match status" value="1"/>
</dbReference>
<dbReference type="InterPro" id="IPR013783">
    <property type="entry name" value="Ig-like_fold"/>
</dbReference>
<dbReference type="InterPro" id="IPR007110">
    <property type="entry name" value="Ig-like_dom"/>
</dbReference>
<dbReference type="GO" id="GO:0005524">
    <property type="term" value="F:ATP binding"/>
    <property type="evidence" value="ECO:0007669"/>
    <property type="project" value="UniProtKB-KW"/>
</dbReference>
<feature type="compositionally biased region" description="Basic and acidic residues" evidence="3">
    <location>
        <begin position="1614"/>
        <end position="1646"/>
    </location>
</feature>
<dbReference type="SUPFAM" id="SSF52540">
    <property type="entry name" value="P-loop containing nucleoside triphosphate hydrolases"/>
    <property type="match status" value="1"/>
</dbReference>
<name>A0A914ACX3_PATMI</name>
<dbReference type="OrthoDB" id="10496491at2759"/>
<dbReference type="PANTHER" id="PTHR46312">
    <property type="entry name" value="NACHT DOMAIN-CONTAINING PROTEIN"/>
    <property type="match status" value="1"/>
</dbReference>
<evidence type="ECO:0000259" key="5">
    <source>
        <dbReference type="PROSITE" id="PS50835"/>
    </source>
</evidence>
<keyword evidence="1" id="KW-0547">Nucleotide-binding</keyword>
<dbReference type="SUPFAM" id="SSF48726">
    <property type="entry name" value="Immunoglobulin"/>
    <property type="match status" value="1"/>
</dbReference>
<feature type="compositionally biased region" description="Basic residues" evidence="3">
    <location>
        <begin position="1435"/>
        <end position="1445"/>
    </location>
</feature>
<keyword evidence="4" id="KW-0472">Membrane</keyword>